<evidence type="ECO:0000313" key="1">
    <source>
        <dbReference type="EMBL" id="CUS37801.1"/>
    </source>
</evidence>
<sequence length="124" mass="13733">MIDWRKLCTGAQDVQIDGEAVVVTLGRGRQHRVDVASKGEAVELRAVIARRAMVDEQDNPALAAWYRNRAVSLVGFRVDDRGRLVGESWVPGAGLTADEFLVYLRGIATACDLFEFQLTGKDRE</sequence>
<dbReference type="EMBL" id="CZQA01000010">
    <property type="protein sequence ID" value="CUS37801.1"/>
    <property type="molecule type" value="Genomic_DNA"/>
</dbReference>
<dbReference type="RefSeq" id="WP_090750296.1">
    <property type="nucleotide sequence ID" value="NZ_CZQA01000010.1"/>
</dbReference>
<dbReference type="OrthoDB" id="9255778at2"/>
<keyword evidence="2" id="KW-1185">Reference proteome</keyword>
<organism evidence="1 2">
    <name type="scientific">Candidatus Nitrospira nitrosa</name>
    <dbReference type="NCBI Taxonomy" id="1742972"/>
    <lineage>
        <taxon>Bacteria</taxon>
        <taxon>Pseudomonadati</taxon>
        <taxon>Nitrospirota</taxon>
        <taxon>Nitrospiria</taxon>
        <taxon>Nitrospirales</taxon>
        <taxon>Nitrospiraceae</taxon>
        <taxon>Nitrospira</taxon>
    </lineage>
</organism>
<proteinExistence type="predicted"/>
<gene>
    <name evidence="1" type="ORF">COMA1_40265</name>
</gene>
<evidence type="ECO:0000313" key="2">
    <source>
        <dbReference type="Proteomes" id="UP000199032"/>
    </source>
</evidence>
<protein>
    <recommendedName>
        <fullName evidence="3">YbjN domain-containing protein</fullName>
    </recommendedName>
</protein>
<name>A0A0S4LLG3_9BACT</name>
<dbReference type="Pfam" id="PF10722">
    <property type="entry name" value="YbjN"/>
    <property type="match status" value="1"/>
</dbReference>
<dbReference type="Proteomes" id="UP000199032">
    <property type="component" value="Unassembled WGS sequence"/>
</dbReference>
<dbReference type="AlphaFoldDB" id="A0A0S4LLG3"/>
<dbReference type="InterPro" id="IPR019660">
    <property type="entry name" value="Put_sensory_transdc_reg_YbjN"/>
</dbReference>
<accession>A0A0S4LLG3</accession>
<evidence type="ECO:0008006" key="3">
    <source>
        <dbReference type="Google" id="ProtNLM"/>
    </source>
</evidence>
<reference evidence="1 2" key="1">
    <citation type="submission" date="2015-10" db="EMBL/GenBank/DDBJ databases">
        <authorList>
            <person name="Gilbert D.G."/>
        </authorList>
    </citation>
    <scope>NUCLEOTIDE SEQUENCE [LARGE SCALE GENOMIC DNA]</scope>
    <source>
        <strain evidence="1">COMA1</strain>
    </source>
</reference>
<dbReference type="STRING" id="1742972.COMA1_40265"/>